<reference evidence="1" key="1">
    <citation type="journal article" date="2014" name="Front. Microbiol.">
        <title>High frequency of phylogenetically diverse reductive dehalogenase-homologous genes in deep subseafloor sedimentary metagenomes.</title>
        <authorList>
            <person name="Kawai M."/>
            <person name="Futagami T."/>
            <person name="Toyoda A."/>
            <person name="Takaki Y."/>
            <person name="Nishi S."/>
            <person name="Hori S."/>
            <person name="Arai W."/>
            <person name="Tsubouchi T."/>
            <person name="Morono Y."/>
            <person name="Uchiyama I."/>
            <person name="Ito T."/>
            <person name="Fujiyama A."/>
            <person name="Inagaki F."/>
            <person name="Takami H."/>
        </authorList>
    </citation>
    <scope>NUCLEOTIDE SEQUENCE</scope>
    <source>
        <strain evidence="1">Expedition CK06-06</strain>
    </source>
</reference>
<sequence>TAVKNVNKTTRIRPLVGGISIGNASISAGTLGWFMEKTTSPDKSEVFLGSNAHVLAEEAKNKTSHEKRILQPGDYDGGTEVVAKYYWHKQLHPIGDISECPVSNIVADTLNAISEVLGRKTRFLPVIDELNHIDFAVARMSVPWETRFFDVKLPPSKYSFVGLGFAGSDKVSLLCKQQYIIDEGYRPFGYEVTDVWANDVIHKTGRTSCYSKASVTLTSAYEIVNYGNYYVAFDDVIVTEGKLLSPGDSGSSVWVMEKFLVE</sequence>
<accession>X1R5I2</accession>
<gene>
    <name evidence="1" type="ORF">S12H4_18378</name>
</gene>
<evidence type="ECO:0000313" key="1">
    <source>
        <dbReference type="EMBL" id="GAI75798.1"/>
    </source>
</evidence>
<dbReference type="EMBL" id="BARW01009070">
    <property type="protein sequence ID" value="GAI75798.1"/>
    <property type="molecule type" value="Genomic_DNA"/>
</dbReference>
<comment type="caution">
    <text evidence="1">The sequence shown here is derived from an EMBL/GenBank/DDBJ whole genome shotgun (WGS) entry which is preliminary data.</text>
</comment>
<proteinExistence type="predicted"/>
<protein>
    <submittedName>
        <fullName evidence="1">Uncharacterized protein</fullName>
    </submittedName>
</protein>
<organism evidence="1">
    <name type="scientific">marine sediment metagenome</name>
    <dbReference type="NCBI Taxonomy" id="412755"/>
    <lineage>
        <taxon>unclassified sequences</taxon>
        <taxon>metagenomes</taxon>
        <taxon>ecological metagenomes</taxon>
    </lineage>
</organism>
<dbReference type="AlphaFoldDB" id="X1R5I2"/>
<feature type="non-terminal residue" evidence="1">
    <location>
        <position position="1"/>
    </location>
</feature>
<name>X1R5I2_9ZZZZ</name>